<evidence type="ECO:0000256" key="2">
    <source>
        <dbReference type="ARBA" id="ARBA00004496"/>
    </source>
</evidence>
<dbReference type="InterPro" id="IPR009000">
    <property type="entry name" value="Transl_B-barrel_sf"/>
</dbReference>
<dbReference type="InterPro" id="IPR018165">
    <property type="entry name" value="Ala-tRNA-synth_IIc_core"/>
</dbReference>
<dbReference type="GO" id="GO:0003676">
    <property type="term" value="F:nucleic acid binding"/>
    <property type="evidence" value="ECO:0007669"/>
    <property type="project" value="InterPro"/>
</dbReference>
<dbReference type="Pfam" id="PF07973">
    <property type="entry name" value="tRNA_SAD"/>
    <property type="match status" value="1"/>
</dbReference>
<dbReference type="Gene3D" id="3.30.980.10">
    <property type="entry name" value="Threonyl-trna Synthetase, Chain A, domain 2"/>
    <property type="match status" value="1"/>
</dbReference>
<dbReference type="InterPro" id="IPR018164">
    <property type="entry name" value="Ala-tRNA-synth_IIc_N"/>
</dbReference>
<feature type="domain" description="Alanyl-transfer RNA synthetases family profile" evidence="5">
    <location>
        <begin position="1"/>
        <end position="252"/>
    </location>
</feature>
<reference evidence="6" key="2">
    <citation type="journal article" date="2021" name="PeerJ">
        <title>Extensive microbial diversity within the chicken gut microbiome revealed by metagenomics and culture.</title>
        <authorList>
            <person name="Gilroy R."/>
            <person name="Ravi A."/>
            <person name="Getino M."/>
            <person name="Pursley I."/>
            <person name="Horton D.L."/>
            <person name="Alikhan N.F."/>
            <person name="Baker D."/>
            <person name="Gharbi K."/>
            <person name="Hall N."/>
            <person name="Watson M."/>
            <person name="Adriaenssens E.M."/>
            <person name="Foster-Nyarko E."/>
            <person name="Jarju S."/>
            <person name="Secka A."/>
            <person name="Antonio M."/>
            <person name="Oren A."/>
            <person name="Chaudhuri R.R."/>
            <person name="La Ragione R."/>
            <person name="Hildebrand F."/>
            <person name="Pallen M.J."/>
        </authorList>
    </citation>
    <scope>NUCLEOTIDE SEQUENCE</scope>
    <source>
        <strain evidence="6">ChiBcec6-7307</strain>
    </source>
</reference>
<comment type="caution">
    <text evidence="6">The sequence shown here is derived from an EMBL/GenBank/DDBJ whole genome shotgun (WGS) entry which is preliminary data.</text>
</comment>
<dbReference type="PANTHER" id="PTHR43462:SF1">
    <property type="entry name" value="ALANYL-TRNA EDITING PROTEIN AARSD1"/>
    <property type="match status" value="1"/>
</dbReference>
<dbReference type="Gene3D" id="2.40.30.130">
    <property type="match status" value="1"/>
</dbReference>
<dbReference type="GO" id="GO:0046872">
    <property type="term" value="F:metal ion binding"/>
    <property type="evidence" value="ECO:0007669"/>
    <property type="project" value="UniProtKB-KW"/>
</dbReference>
<dbReference type="GO" id="GO:0006419">
    <property type="term" value="P:alanyl-tRNA aminoacylation"/>
    <property type="evidence" value="ECO:0007669"/>
    <property type="project" value="InterPro"/>
</dbReference>
<dbReference type="InterPro" id="IPR051335">
    <property type="entry name" value="Alanyl-tRNA_Editing_Enzymes"/>
</dbReference>
<keyword evidence="3" id="KW-0479">Metal-binding</keyword>
<evidence type="ECO:0000313" key="6">
    <source>
        <dbReference type="EMBL" id="HIV22886.1"/>
    </source>
</evidence>
<dbReference type="Gene3D" id="3.10.310.40">
    <property type="match status" value="1"/>
</dbReference>
<sequence>MDTEGERKKTMTERLYEKDPYCREFQGRVLSCEPAGEEYEAVLDRTCFYPEGGGQPGDRGILVTAGAEEEQIPVLDTTERDGKIYHRVGRQLKPGTEIRGCICWERRFDLMQNHSGEHIVSGLIHRKFGYHNVGFHMGSDLLTIDLDGEITQEEMRQLEREANEAVWQDKPLDIRVYSETEVKNLEYRSKKELHGQVRIVTIPGTDVCACCGTHVARTGEIGLIKLVSLEKFRKGVRIEMLCGGRALAYLNRIWDQNHQVSVALSAKPMETGEAVEKLKENQAASSYRVMELENLLFEKKAEELKEAGNVLLFEKGLNPERVRRLAVAVMETCGGRCAVFSGNDADGYKYALGEKEGDLRSFVKEMNRQLNGRGGGKPFFAQGSLSASRQEIEMFFKK</sequence>
<dbReference type="AlphaFoldDB" id="A0A9D1T7Y1"/>
<dbReference type="PROSITE" id="PS50860">
    <property type="entry name" value="AA_TRNA_LIGASE_II_ALA"/>
    <property type="match status" value="1"/>
</dbReference>
<dbReference type="PANTHER" id="PTHR43462">
    <property type="entry name" value="ALANYL-TRNA EDITING PROTEIN"/>
    <property type="match status" value="1"/>
</dbReference>
<dbReference type="GO" id="GO:0004813">
    <property type="term" value="F:alanine-tRNA ligase activity"/>
    <property type="evidence" value="ECO:0007669"/>
    <property type="project" value="InterPro"/>
</dbReference>
<evidence type="ECO:0000313" key="7">
    <source>
        <dbReference type="Proteomes" id="UP000886889"/>
    </source>
</evidence>
<gene>
    <name evidence="6" type="ORF">IAC80_02985</name>
</gene>
<dbReference type="GO" id="GO:0005524">
    <property type="term" value="F:ATP binding"/>
    <property type="evidence" value="ECO:0007669"/>
    <property type="project" value="InterPro"/>
</dbReference>
<dbReference type="InterPro" id="IPR003156">
    <property type="entry name" value="DHHA1_dom"/>
</dbReference>
<comment type="cofactor">
    <cofactor evidence="1">
        <name>Zn(2+)</name>
        <dbReference type="ChEBI" id="CHEBI:29105"/>
    </cofactor>
</comment>
<dbReference type="GO" id="GO:0005737">
    <property type="term" value="C:cytoplasm"/>
    <property type="evidence" value="ECO:0007669"/>
    <property type="project" value="UniProtKB-SubCell"/>
</dbReference>
<dbReference type="SMART" id="SM00863">
    <property type="entry name" value="tRNA_SAD"/>
    <property type="match status" value="1"/>
</dbReference>
<dbReference type="InterPro" id="IPR012947">
    <property type="entry name" value="tRNA_SAD"/>
</dbReference>
<dbReference type="EMBL" id="DVOS01000031">
    <property type="protein sequence ID" value="HIV22886.1"/>
    <property type="molecule type" value="Genomic_DNA"/>
</dbReference>
<dbReference type="InterPro" id="IPR018163">
    <property type="entry name" value="Thr/Ala-tRNA-synth_IIc_edit"/>
</dbReference>
<dbReference type="Proteomes" id="UP000886889">
    <property type="component" value="Unassembled WGS sequence"/>
</dbReference>
<evidence type="ECO:0000259" key="5">
    <source>
        <dbReference type="PROSITE" id="PS50860"/>
    </source>
</evidence>
<evidence type="ECO:0000256" key="1">
    <source>
        <dbReference type="ARBA" id="ARBA00001947"/>
    </source>
</evidence>
<dbReference type="SUPFAM" id="SSF50447">
    <property type="entry name" value="Translation proteins"/>
    <property type="match status" value="1"/>
</dbReference>
<evidence type="ECO:0000256" key="3">
    <source>
        <dbReference type="ARBA" id="ARBA00022723"/>
    </source>
</evidence>
<accession>A0A9D1T7Y1</accession>
<dbReference type="Pfam" id="PF01411">
    <property type="entry name" value="tRNA-synt_2c"/>
    <property type="match status" value="1"/>
</dbReference>
<protein>
    <submittedName>
        <fullName evidence="6">Alanyl-tRNA editing protein</fullName>
    </submittedName>
</protein>
<comment type="subcellular location">
    <subcellularLocation>
        <location evidence="2">Cytoplasm</location>
    </subcellularLocation>
</comment>
<evidence type="ECO:0000256" key="4">
    <source>
        <dbReference type="ARBA" id="ARBA00022833"/>
    </source>
</evidence>
<dbReference type="Pfam" id="PF02272">
    <property type="entry name" value="DHHA1"/>
    <property type="match status" value="1"/>
</dbReference>
<keyword evidence="4" id="KW-0862">Zinc</keyword>
<dbReference type="GO" id="GO:0002196">
    <property type="term" value="F:Ser-tRNA(Ala) deacylase activity"/>
    <property type="evidence" value="ECO:0007669"/>
    <property type="project" value="TreeGrafter"/>
</dbReference>
<proteinExistence type="predicted"/>
<dbReference type="SUPFAM" id="SSF55186">
    <property type="entry name" value="ThrRS/AlaRS common domain"/>
    <property type="match status" value="1"/>
</dbReference>
<organism evidence="6 7">
    <name type="scientific">Candidatus Merdiplasma excrementigallinarum</name>
    <dbReference type="NCBI Taxonomy" id="2840864"/>
    <lineage>
        <taxon>Bacteria</taxon>
        <taxon>Bacillati</taxon>
        <taxon>Bacillota</taxon>
        <taxon>Clostridia</taxon>
        <taxon>Lachnospirales</taxon>
        <taxon>Lachnospiraceae</taxon>
        <taxon>Lachnospiraceae incertae sedis</taxon>
        <taxon>Candidatus Merdiplasma</taxon>
    </lineage>
</organism>
<name>A0A9D1T7Y1_9FIRM</name>
<reference evidence="6" key="1">
    <citation type="submission" date="2020-10" db="EMBL/GenBank/DDBJ databases">
        <authorList>
            <person name="Gilroy R."/>
        </authorList>
    </citation>
    <scope>NUCLEOTIDE SEQUENCE</scope>
    <source>
        <strain evidence="6">ChiBcec6-7307</strain>
    </source>
</reference>